<dbReference type="SUPFAM" id="SSF55073">
    <property type="entry name" value="Nucleotide cyclase"/>
    <property type="match status" value="1"/>
</dbReference>
<dbReference type="InterPro" id="IPR013655">
    <property type="entry name" value="PAS_fold_3"/>
</dbReference>
<accession>A0AA94PQK6</accession>
<dbReference type="SMART" id="SM00086">
    <property type="entry name" value="PAC"/>
    <property type="match status" value="2"/>
</dbReference>
<dbReference type="InterPro" id="IPR043128">
    <property type="entry name" value="Rev_trsase/Diguanyl_cyclase"/>
</dbReference>
<dbReference type="SUPFAM" id="SSF55781">
    <property type="entry name" value="GAF domain-like"/>
    <property type="match status" value="1"/>
</dbReference>
<dbReference type="SMART" id="SM00267">
    <property type="entry name" value="GGDEF"/>
    <property type="match status" value="1"/>
</dbReference>
<dbReference type="FunFam" id="3.30.70.270:FF:000001">
    <property type="entry name" value="Diguanylate cyclase domain protein"/>
    <property type="match status" value="1"/>
</dbReference>
<sequence length="774" mass="89346">MSDQSPQERLAAAQRRIAELEASLEEVSAAACEDRYRQVFDNAPSGMAIVNLEGDILLCNAEAERFLGLRDVPEEERNTKRLYANIKDRERLFTLLGREKHIRNYEVPMRRLNGDPMWASLNVRNILYAGQDAYLVAFSDITEHREALRHLELDEIRFEKLYALSQMTQRSEAEILDFALAAITEVTGSPIGFIFRVSEDESELSLFSWSGEVMAQCGLGAFPDRHRLETAGLWSEALHRREPVIINDYQAHPDRRGYPDGHMHIVRLLNIPVFDEQRIVLLAGVGNKEQNYTEEDIRQMMLIMSGTWRTIQRRRSRAELAEARARLEEKVMERTASLEAVNHQLVEKDREREEARAELLRYERIIETNPDLISLIDREYRYIIINESCARMFDRRRSEVVGQTVDQLFGEDCFDIRLRPAIDRAFAGETVREEAWIEFPTRGERYMSISHQPVRVQGDPETYVSFEARDITDLKRSEETLKAFAERLDLATNAANIGIWEWDLLTDALHWDQKMFNLYRIAPTDPDELYDLWRLQVHPDDLPAVEREVARTIEGQGLLNTEFRIIRPDGATRIIRAHAQVQVDDNNVPHRLIGLNQDITEQRNMEDELRTLASTDPLTGASNRRQFMSRLSEEFERCKRYNTSLVLLSLDIDHFKRINDTYGHPSGDDVLKELVILCQSTLRTTDLFGRVGGEEFQAALILTHIAAGNNTAERLRRRVEQTRVSTHGEVISFTISIGITALRPEDNSIEDILKRADDALYEAKRSGRNRVVQL</sequence>
<evidence type="ECO:0000259" key="2">
    <source>
        <dbReference type="PROSITE" id="PS50112"/>
    </source>
</evidence>
<dbReference type="Pfam" id="PF13185">
    <property type="entry name" value="GAF_2"/>
    <property type="match status" value="1"/>
</dbReference>
<dbReference type="GO" id="GO:0006355">
    <property type="term" value="P:regulation of DNA-templated transcription"/>
    <property type="evidence" value="ECO:0007669"/>
    <property type="project" value="InterPro"/>
</dbReference>
<feature type="domain" description="PAC" evidence="3">
    <location>
        <begin position="559"/>
        <end position="611"/>
    </location>
</feature>
<comment type="caution">
    <text evidence="5">The sequence shown here is derived from an EMBL/GenBank/DDBJ whole genome shotgun (WGS) entry which is preliminary data.</text>
</comment>
<dbReference type="CDD" id="cd00130">
    <property type="entry name" value="PAS"/>
    <property type="match status" value="3"/>
</dbReference>
<dbReference type="NCBIfam" id="TIGR00229">
    <property type="entry name" value="sensory_box"/>
    <property type="match status" value="2"/>
</dbReference>
<dbReference type="CDD" id="cd01949">
    <property type="entry name" value="GGDEF"/>
    <property type="match status" value="1"/>
</dbReference>
<dbReference type="Pfam" id="PF08448">
    <property type="entry name" value="PAS_4"/>
    <property type="match status" value="1"/>
</dbReference>
<dbReference type="Gene3D" id="3.30.450.40">
    <property type="match status" value="1"/>
</dbReference>
<dbReference type="SUPFAM" id="SSF55785">
    <property type="entry name" value="PYP-like sensor domain (PAS domain)"/>
    <property type="match status" value="3"/>
</dbReference>
<dbReference type="Gene3D" id="3.30.70.270">
    <property type="match status" value="1"/>
</dbReference>
<dbReference type="InterPro" id="IPR029016">
    <property type="entry name" value="GAF-like_dom_sf"/>
</dbReference>
<dbReference type="Gene3D" id="2.10.70.100">
    <property type="match status" value="1"/>
</dbReference>
<dbReference type="RefSeq" id="WP_133986994.1">
    <property type="nucleotide sequence ID" value="NZ_SOBK01000001.1"/>
</dbReference>
<dbReference type="EMBL" id="SOBK01000001">
    <property type="protein sequence ID" value="TDT91724.1"/>
    <property type="molecule type" value="Genomic_DNA"/>
</dbReference>
<dbReference type="AlphaFoldDB" id="A0AA94PQK6"/>
<feature type="domain" description="GGDEF" evidence="4">
    <location>
        <begin position="643"/>
        <end position="774"/>
    </location>
</feature>
<evidence type="ECO:0000256" key="1">
    <source>
        <dbReference type="SAM" id="Coils"/>
    </source>
</evidence>
<dbReference type="SMART" id="SM00091">
    <property type="entry name" value="PAS"/>
    <property type="match status" value="3"/>
</dbReference>
<evidence type="ECO:0000259" key="3">
    <source>
        <dbReference type="PROSITE" id="PS50113"/>
    </source>
</evidence>
<evidence type="ECO:0000313" key="5">
    <source>
        <dbReference type="EMBL" id="TDT91724.1"/>
    </source>
</evidence>
<dbReference type="InterPro" id="IPR013767">
    <property type="entry name" value="PAS_fold"/>
</dbReference>
<dbReference type="Gene3D" id="3.30.450.20">
    <property type="entry name" value="PAS domain"/>
    <property type="match status" value="3"/>
</dbReference>
<dbReference type="GO" id="GO:0003824">
    <property type="term" value="F:catalytic activity"/>
    <property type="evidence" value="ECO:0007669"/>
    <property type="project" value="UniProtKB-ARBA"/>
</dbReference>
<name>A0AA94PQK6_9BACT</name>
<dbReference type="InterPro" id="IPR000700">
    <property type="entry name" value="PAS-assoc_C"/>
</dbReference>
<dbReference type="PANTHER" id="PTHR44757">
    <property type="entry name" value="DIGUANYLATE CYCLASE DGCP"/>
    <property type="match status" value="1"/>
</dbReference>
<feature type="domain" description="PAC" evidence="3">
    <location>
        <begin position="103"/>
        <end position="153"/>
    </location>
</feature>
<protein>
    <submittedName>
        <fullName evidence="5">PAS domain S-box-containing protein/diguanylate cyclase (GGDEF)-like protein</fullName>
    </submittedName>
</protein>
<dbReference type="InterPro" id="IPR052155">
    <property type="entry name" value="Biofilm_reg_signaling"/>
</dbReference>
<proteinExistence type="predicted"/>
<dbReference type="InterPro" id="IPR001610">
    <property type="entry name" value="PAC"/>
</dbReference>
<dbReference type="InterPro" id="IPR000160">
    <property type="entry name" value="GGDEF_dom"/>
</dbReference>
<dbReference type="PROSITE" id="PS50112">
    <property type="entry name" value="PAS"/>
    <property type="match status" value="2"/>
</dbReference>
<dbReference type="Proteomes" id="UP000295506">
    <property type="component" value="Unassembled WGS sequence"/>
</dbReference>
<reference evidence="5 6" key="1">
    <citation type="submission" date="2019-03" db="EMBL/GenBank/DDBJ databases">
        <title>Genomic Encyclopedia of Type Strains, Phase IV (KMG-IV): sequencing the most valuable type-strain genomes for metagenomic binning, comparative biology and taxonomic classification.</title>
        <authorList>
            <person name="Goeker M."/>
        </authorList>
    </citation>
    <scope>NUCLEOTIDE SEQUENCE [LARGE SCALE GENOMIC DNA]</scope>
    <source>
        <strain evidence="5 6">DSM 101483</strain>
    </source>
</reference>
<organism evidence="5 6">
    <name type="scientific">Pseudodesulfovibrio indicus</name>
    <dbReference type="NCBI Taxonomy" id="1716143"/>
    <lineage>
        <taxon>Bacteria</taxon>
        <taxon>Pseudomonadati</taxon>
        <taxon>Thermodesulfobacteriota</taxon>
        <taxon>Desulfovibrionia</taxon>
        <taxon>Desulfovibrionales</taxon>
        <taxon>Desulfovibrionaceae</taxon>
    </lineage>
</organism>
<dbReference type="PROSITE" id="PS50887">
    <property type="entry name" value="GGDEF"/>
    <property type="match status" value="1"/>
</dbReference>
<dbReference type="PROSITE" id="PS50113">
    <property type="entry name" value="PAC"/>
    <property type="match status" value="2"/>
</dbReference>
<feature type="domain" description="PAS" evidence="2">
    <location>
        <begin position="32"/>
        <end position="69"/>
    </location>
</feature>
<dbReference type="InterPro" id="IPR000014">
    <property type="entry name" value="PAS"/>
</dbReference>
<evidence type="ECO:0000259" key="4">
    <source>
        <dbReference type="PROSITE" id="PS50887"/>
    </source>
</evidence>
<feature type="domain" description="PAS" evidence="2">
    <location>
        <begin position="358"/>
        <end position="412"/>
    </location>
</feature>
<dbReference type="NCBIfam" id="TIGR00254">
    <property type="entry name" value="GGDEF"/>
    <property type="match status" value="1"/>
</dbReference>
<dbReference type="InterPro" id="IPR029787">
    <property type="entry name" value="Nucleotide_cyclase"/>
</dbReference>
<feature type="coiled-coil region" evidence="1">
    <location>
        <begin position="313"/>
        <end position="365"/>
    </location>
</feature>
<dbReference type="InterPro" id="IPR013656">
    <property type="entry name" value="PAS_4"/>
</dbReference>
<dbReference type="Pfam" id="PF00989">
    <property type="entry name" value="PAS"/>
    <property type="match status" value="1"/>
</dbReference>
<dbReference type="Pfam" id="PF08447">
    <property type="entry name" value="PAS_3"/>
    <property type="match status" value="1"/>
</dbReference>
<dbReference type="SMART" id="SM00065">
    <property type="entry name" value="GAF"/>
    <property type="match status" value="1"/>
</dbReference>
<keyword evidence="1" id="KW-0175">Coiled coil</keyword>
<dbReference type="InterPro" id="IPR035965">
    <property type="entry name" value="PAS-like_dom_sf"/>
</dbReference>
<dbReference type="Pfam" id="PF00990">
    <property type="entry name" value="GGDEF"/>
    <property type="match status" value="1"/>
</dbReference>
<evidence type="ECO:0000313" key="6">
    <source>
        <dbReference type="Proteomes" id="UP000295506"/>
    </source>
</evidence>
<dbReference type="InterPro" id="IPR003018">
    <property type="entry name" value="GAF"/>
</dbReference>
<dbReference type="PANTHER" id="PTHR44757:SF2">
    <property type="entry name" value="BIOFILM ARCHITECTURE MAINTENANCE PROTEIN MBAA"/>
    <property type="match status" value="1"/>
</dbReference>
<gene>
    <name evidence="5" type="ORF">EDC59_101122</name>
</gene>